<evidence type="ECO:0000256" key="11">
    <source>
        <dbReference type="SAM" id="Phobius"/>
    </source>
</evidence>
<evidence type="ECO:0000256" key="7">
    <source>
        <dbReference type="ARBA" id="ARBA00022982"/>
    </source>
</evidence>
<keyword evidence="7" id="KW-0249">Electron transport</keyword>
<comment type="subcellular location">
    <subcellularLocation>
        <location evidence="2">Membrane</location>
        <topology evidence="2">Multi-pass membrane protein</topology>
    </subcellularLocation>
</comment>
<feature type="transmembrane region" description="Helical" evidence="11">
    <location>
        <begin position="79"/>
        <end position="103"/>
    </location>
</feature>
<keyword evidence="4" id="KW-0349">Heme</keyword>
<dbReference type="PROSITE" id="PS50939">
    <property type="entry name" value="CYTOCHROME_B561"/>
    <property type="match status" value="1"/>
</dbReference>
<dbReference type="PANTHER" id="PTHR10106">
    <property type="entry name" value="CYTOCHROME B561-RELATED"/>
    <property type="match status" value="1"/>
</dbReference>
<evidence type="ECO:0000256" key="5">
    <source>
        <dbReference type="ARBA" id="ARBA00022692"/>
    </source>
</evidence>
<dbReference type="PANTHER" id="PTHR10106:SF0">
    <property type="entry name" value="LD36721P"/>
    <property type="match status" value="1"/>
</dbReference>
<reference evidence="13 14" key="1">
    <citation type="submission" date="2016-04" db="EMBL/GenBank/DDBJ databases">
        <title>The genome of Intoshia linei affirms orthonectids as highly simplified spiralians.</title>
        <authorList>
            <person name="Mikhailov K.V."/>
            <person name="Slusarev G.S."/>
            <person name="Nikitin M.A."/>
            <person name="Logacheva M.D."/>
            <person name="Penin A."/>
            <person name="Aleoshin V."/>
            <person name="Panchin Y.V."/>
        </authorList>
    </citation>
    <scope>NUCLEOTIDE SEQUENCE [LARGE SCALE GENOMIC DNA]</scope>
    <source>
        <strain evidence="13">Intl2013</strain>
        <tissue evidence="13">Whole animal</tissue>
    </source>
</reference>
<keyword evidence="14" id="KW-1185">Reference proteome</keyword>
<evidence type="ECO:0000256" key="9">
    <source>
        <dbReference type="ARBA" id="ARBA00023004"/>
    </source>
</evidence>
<sequence>MYKSGVWFLIFIVGLSQAVGIFIIFSSFVWIYNFQNGIHWSIPAERFNIHPVCMLIGMIFLYGDALIVYTIFKNFSRKIVKLVHLILLLLSLLFAVIGCKAVFDFHNYSDPPKKNLYSLHSIIGLSTIILFGVQWICGFALFFLRVSSPYIRILSMPVHKYWGKMIFIMALVATISGLNEKAFFLGNYSVNNTQGKLINTIGYLCVIFVGLIMFILENKQIEYININKNIETESHILESEKYQNNTSFIEENLPVD</sequence>
<dbReference type="EMBL" id="LWCA01000009">
    <property type="protein sequence ID" value="OAF72011.1"/>
    <property type="molecule type" value="Genomic_DNA"/>
</dbReference>
<keyword evidence="5 11" id="KW-0812">Transmembrane</keyword>
<dbReference type="InterPro" id="IPR043205">
    <property type="entry name" value="CYB561/CYBRD1-like"/>
</dbReference>
<evidence type="ECO:0000256" key="6">
    <source>
        <dbReference type="ARBA" id="ARBA00022723"/>
    </source>
</evidence>
<feature type="transmembrane region" description="Helical" evidence="11">
    <location>
        <begin position="7"/>
        <end position="32"/>
    </location>
</feature>
<keyword evidence="9" id="KW-0408">Iron</keyword>
<evidence type="ECO:0000256" key="8">
    <source>
        <dbReference type="ARBA" id="ARBA00022989"/>
    </source>
</evidence>
<dbReference type="GO" id="GO:0046872">
    <property type="term" value="F:metal ion binding"/>
    <property type="evidence" value="ECO:0007669"/>
    <property type="project" value="UniProtKB-KW"/>
</dbReference>
<proteinExistence type="predicted"/>
<evidence type="ECO:0000256" key="2">
    <source>
        <dbReference type="ARBA" id="ARBA00004141"/>
    </source>
</evidence>
<evidence type="ECO:0000313" key="14">
    <source>
        <dbReference type="Proteomes" id="UP000078046"/>
    </source>
</evidence>
<dbReference type="GO" id="GO:0016020">
    <property type="term" value="C:membrane"/>
    <property type="evidence" value="ECO:0007669"/>
    <property type="project" value="UniProtKB-SubCell"/>
</dbReference>
<dbReference type="FunFam" id="1.20.120.1770:FF:000001">
    <property type="entry name" value="Cytochrome b reductase 1"/>
    <property type="match status" value="1"/>
</dbReference>
<comment type="cofactor">
    <cofactor evidence="1">
        <name>heme b</name>
        <dbReference type="ChEBI" id="CHEBI:60344"/>
    </cofactor>
</comment>
<feature type="transmembrane region" description="Helical" evidence="11">
    <location>
        <begin position="197"/>
        <end position="216"/>
    </location>
</feature>
<dbReference type="InterPro" id="IPR006593">
    <property type="entry name" value="Cyt_b561/ferric_Rdtase_TM"/>
</dbReference>
<evidence type="ECO:0000313" key="13">
    <source>
        <dbReference type="EMBL" id="OAF72011.1"/>
    </source>
</evidence>
<evidence type="ECO:0000259" key="12">
    <source>
        <dbReference type="PROSITE" id="PS50939"/>
    </source>
</evidence>
<feature type="domain" description="Cytochrome b561" evidence="12">
    <location>
        <begin position="15"/>
        <end position="217"/>
    </location>
</feature>
<evidence type="ECO:0000256" key="3">
    <source>
        <dbReference type="ARBA" id="ARBA00022448"/>
    </source>
</evidence>
<gene>
    <name evidence="13" type="ORF">A3Q56_00201</name>
</gene>
<dbReference type="GO" id="GO:0016491">
    <property type="term" value="F:oxidoreductase activity"/>
    <property type="evidence" value="ECO:0007669"/>
    <property type="project" value="InterPro"/>
</dbReference>
<evidence type="ECO:0000256" key="4">
    <source>
        <dbReference type="ARBA" id="ARBA00022617"/>
    </source>
</evidence>
<dbReference type="Pfam" id="PF03188">
    <property type="entry name" value="Cytochrom_B561"/>
    <property type="match status" value="1"/>
</dbReference>
<keyword evidence="6" id="KW-0479">Metal-binding</keyword>
<feature type="transmembrane region" description="Helical" evidence="11">
    <location>
        <begin position="52"/>
        <end position="72"/>
    </location>
</feature>
<dbReference type="Proteomes" id="UP000078046">
    <property type="component" value="Unassembled WGS sequence"/>
</dbReference>
<feature type="transmembrane region" description="Helical" evidence="11">
    <location>
        <begin position="123"/>
        <end position="144"/>
    </location>
</feature>
<evidence type="ECO:0000256" key="1">
    <source>
        <dbReference type="ARBA" id="ARBA00001970"/>
    </source>
</evidence>
<dbReference type="OrthoDB" id="907479at2759"/>
<name>A0A177BEK5_9BILA</name>
<protein>
    <recommendedName>
        <fullName evidence="12">Cytochrome b561 domain-containing protein</fullName>
    </recommendedName>
</protein>
<evidence type="ECO:0000256" key="10">
    <source>
        <dbReference type="ARBA" id="ARBA00023136"/>
    </source>
</evidence>
<feature type="transmembrane region" description="Helical" evidence="11">
    <location>
        <begin position="165"/>
        <end position="185"/>
    </location>
</feature>
<dbReference type="AlphaFoldDB" id="A0A177BEK5"/>
<comment type="caution">
    <text evidence="13">The sequence shown here is derived from an EMBL/GenBank/DDBJ whole genome shotgun (WGS) entry which is preliminary data.</text>
</comment>
<keyword evidence="10 11" id="KW-0472">Membrane</keyword>
<accession>A0A177BEK5</accession>
<dbReference type="SMART" id="SM00665">
    <property type="entry name" value="B561"/>
    <property type="match status" value="1"/>
</dbReference>
<keyword evidence="3" id="KW-0813">Transport</keyword>
<organism evidence="13 14">
    <name type="scientific">Intoshia linei</name>
    <dbReference type="NCBI Taxonomy" id="1819745"/>
    <lineage>
        <taxon>Eukaryota</taxon>
        <taxon>Metazoa</taxon>
        <taxon>Spiralia</taxon>
        <taxon>Lophotrochozoa</taxon>
        <taxon>Mesozoa</taxon>
        <taxon>Orthonectida</taxon>
        <taxon>Rhopaluridae</taxon>
        <taxon>Intoshia</taxon>
    </lineage>
</organism>
<dbReference type="Gene3D" id="1.20.120.1770">
    <property type="match status" value="1"/>
</dbReference>
<keyword evidence="8 11" id="KW-1133">Transmembrane helix</keyword>